<dbReference type="Proteomes" id="UP000199636">
    <property type="component" value="Unassembled WGS sequence"/>
</dbReference>
<dbReference type="GO" id="GO:0016747">
    <property type="term" value="F:acyltransferase activity, transferring groups other than amino-acyl groups"/>
    <property type="evidence" value="ECO:0007669"/>
    <property type="project" value="InterPro"/>
</dbReference>
<evidence type="ECO:0000256" key="1">
    <source>
        <dbReference type="ARBA" id="ARBA00022679"/>
    </source>
</evidence>
<dbReference type="PANTHER" id="PTHR43877:SF2">
    <property type="entry name" value="AMINOALKYLPHOSPHONATE N-ACETYLTRANSFERASE-RELATED"/>
    <property type="match status" value="1"/>
</dbReference>
<sequence length="146" mass="16261">MSITIRTVSAGETAQAAAALCELWPKYSQAEVVTQVDELLRPNGYHLIGLWADDSPIAVCALGYRIQYSLWLGKSLYVVDIATLPEWRGKGFAAELMAWVEAEAKRLGCSAVHLDSGVGVDRAAAHRLYMQRRYQIACHHFLKRLN</sequence>
<dbReference type="PROSITE" id="PS51186">
    <property type="entry name" value="GNAT"/>
    <property type="match status" value="1"/>
</dbReference>
<keyword evidence="1 4" id="KW-0808">Transferase</keyword>
<evidence type="ECO:0000256" key="2">
    <source>
        <dbReference type="ARBA" id="ARBA00023315"/>
    </source>
</evidence>
<dbReference type="InterPro" id="IPR000182">
    <property type="entry name" value="GNAT_dom"/>
</dbReference>
<organism evidence="4 5">
    <name type="scientific">Pseudomonas panipatensis</name>
    <dbReference type="NCBI Taxonomy" id="428992"/>
    <lineage>
        <taxon>Bacteria</taxon>
        <taxon>Pseudomonadati</taxon>
        <taxon>Pseudomonadota</taxon>
        <taxon>Gammaproteobacteria</taxon>
        <taxon>Pseudomonadales</taxon>
        <taxon>Pseudomonadaceae</taxon>
        <taxon>Pseudomonas</taxon>
    </lineage>
</organism>
<name>A0A1G8DQB3_9PSED</name>
<gene>
    <name evidence="4" type="ORF">SAMN05216272_102100</name>
</gene>
<dbReference type="AlphaFoldDB" id="A0A1G8DQB3"/>
<keyword evidence="2" id="KW-0012">Acyltransferase</keyword>
<dbReference type="Pfam" id="PF00583">
    <property type="entry name" value="Acetyltransf_1"/>
    <property type="match status" value="1"/>
</dbReference>
<protein>
    <submittedName>
        <fullName evidence="4">Acetyltransferase (GNAT) family protein</fullName>
    </submittedName>
</protein>
<dbReference type="PANTHER" id="PTHR43877">
    <property type="entry name" value="AMINOALKYLPHOSPHONATE N-ACETYLTRANSFERASE-RELATED-RELATED"/>
    <property type="match status" value="1"/>
</dbReference>
<reference evidence="5" key="1">
    <citation type="submission" date="2016-10" db="EMBL/GenBank/DDBJ databases">
        <authorList>
            <person name="Varghese N."/>
            <person name="Submissions S."/>
        </authorList>
    </citation>
    <scope>NUCLEOTIDE SEQUENCE [LARGE SCALE GENOMIC DNA]</scope>
    <source>
        <strain evidence="5">CCM 7469</strain>
    </source>
</reference>
<dbReference type="CDD" id="cd04301">
    <property type="entry name" value="NAT_SF"/>
    <property type="match status" value="1"/>
</dbReference>
<evidence type="ECO:0000313" key="5">
    <source>
        <dbReference type="Proteomes" id="UP000199636"/>
    </source>
</evidence>
<keyword evidence="5" id="KW-1185">Reference proteome</keyword>
<accession>A0A1G8DQB3</accession>
<dbReference type="InterPro" id="IPR050832">
    <property type="entry name" value="Bact_Acetyltransf"/>
</dbReference>
<dbReference type="RefSeq" id="WP_090261375.1">
    <property type="nucleotide sequence ID" value="NZ_FNDS01000002.1"/>
</dbReference>
<dbReference type="InterPro" id="IPR016181">
    <property type="entry name" value="Acyl_CoA_acyltransferase"/>
</dbReference>
<dbReference type="OrthoDB" id="9787920at2"/>
<dbReference type="STRING" id="428992.SAMN05216272_102100"/>
<feature type="domain" description="N-acetyltransferase" evidence="3">
    <location>
        <begin position="3"/>
        <end position="146"/>
    </location>
</feature>
<dbReference type="EMBL" id="FNDS01000002">
    <property type="protein sequence ID" value="SDH59864.1"/>
    <property type="molecule type" value="Genomic_DNA"/>
</dbReference>
<dbReference type="SUPFAM" id="SSF55729">
    <property type="entry name" value="Acyl-CoA N-acyltransferases (Nat)"/>
    <property type="match status" value="1"/>
</dbReference>
<evidence type="ECO:0000313" key="4">
    <source>
        <dbReference type="EMBL" id="SDH59864.1"/>
    </source>
</evidence>
<evidence type="ECO:0000259" key="3">
    <source>
        <dbReference type="PROSITE" id="PS51186"/>
    </source>
</evidence>
<proteinExistence type="predicted"/>
<dbReference type="Gene3D" id="3.40.630.30">
    <property type="match status" value="1"/>
</dbReference>